<comment type="caution">
    <text evidence="4">The sequence shown here is derived from an EMBL/GenBank/DDBJ whole genome shotgun (WGS) entry which is preliminary data.</text>
</comment>
<dbReference type="EMBL" id="BKCJ010003844">
    <property type="protein sequence ID" value="GEU57518.1"/>
    <property type="molecule type" value="Genomic_DNA"/>
</dbReference>
<keyword evidence="1" id="KW-0863">Zinc-finger</keyword>
<evidence type="ECO:0000256" key="2">
    <source>
        <dbReference type="SAM" id="MobiDB-lite"/>
    </source>
</evidence>
<organism evidence="4">
    <name type="scientific">Tanacetum cinerariifolium</name>
    <name type="common">Dalmatian daisy</name>
    <name type="synonym">Chrysanthemum cinerariifolium</name>
    <dbReference type="NCBI Taxonomy" id="118510"/>
    <lineage>
        <taxon>Eukaryota</taxon>
        <taxon>Viridiplantae</taxon>
        <taxon>Streptophyta</taxon>
        <taxon>Embryophyta</taxon>
        <taxon>Tracheophyta</taxon>
        <taxon>Spermatophyta</taxon>
        <taxon>Magnoliopsida</taxon>
        <taxon>eudicotyledons</taxon>
        <taxon>Gunneridae</taxon>
        <taxon>Pentapetalae</taxon>
        <taxon>asterids</taxon>
        <taxon>campanulids</taxon>
        <taxon>Asterales</taxon>
        <taxon>Asteraceae</taxon>
        <taxon>Asteroideae</taxon>
        <taxon>Anthemideae</taxon>
        <taxon>Anthemidinae</taxon>
        <taxon>Tanacetum</taxon>
    </lineage>
</organism>
<dbReference type="PROSITE" id="PS50158">
    <property type="entry name" value="ZF_CCHC"/>
    <property type="match status" value="1"/>
</dbReference>
<evidence type="ECO:0000259" key="3">
    <source>
        <dbReference type="PROSITE" id="PS50158"/>
    </source>
</evidence>
<gene>
    <name evidence="4" type="ORF">Tci_029496</name>
</gene>
<dbReference type="SUPFAM" id="SSF57756">
    <property type="entry name" value="Retrovirus zinc finger-like domains"/>
    <property type="match status" value="1"/>
</dbReference>
<feature type="domain" description="CCHC-type" evidence="3">
    <location>
        <begin position="296"/>
        <end position="310"/>
    </location>
</feature>
<keyword evidence="1" id="KW-0862">Zinc</keyword>
<dbReference type="GO" id="GO:0008270">
    <property type="term" value="F:zinc ion binding"/>
    <property type="evidence" value="ECO:0007669"/>
    <property type="project" value="UniProtKB-KW"/>
</dbReference>
<dbReference type="InterPro" id="IPR036875">
    <property type="entry name" value="Znf_CCHC_sf"/>
</dbReference>
<dbReference type="AlphaFoldDB" id="A0A6L2L715"/>
<dbReference type="GO" id="GO:0003676">
    <property type="term" value="F:nucleic acid binding"/>
    <property type="evidence" value="ECO:0007669"/>
    <property type="project" value="InterPro"/>
</dbReference>
<proteinExistence type="predicted"/>
<protein>
    <recommendedName>
        <fullName evidence="3">CCHC-type domain-containing protein</fullName>
    </recommendedName>
</protein>
<keyword evidence="1" id="KW-0479">Metal-binding</keyword>
<accession>A0A6L2L715</accession>
<name>A0A6L2L715_TANCI</name>
<feature type="region of interest" description="Disordered" evidence="2">
    <location>
        <begin position="263"/>
        <end position="293"/>
    </location>
</feature>
<evidence type="ECO:0000313" key="4">
    <source>
        <dbReference type="EMBL" id="GEU57518.1"/>
    </source>
</evidence>
<reference evidence="4" key="1">
    <citation type="journal article" date="2019" name="Sci. Rep.">
        <title>Draft genome of Tanacetum cinerariifolium, the natural source of mosquito coil.</title>
        <authorList>
            <person name="Yamashiro T."/>
            <person name="Shiraishi A."/>
            <person name="Satake H."/>
            <person name="Nakayama K."/>
        </authorList>
    </citation>
    <scope>NUCLEOTIDE SEQUENCE</scope>
</reference>
<dbReference type="InterPro" id="IPR001878">
    <property type="entry name" value="Znf_CCHC"/>
</dbReference>
<evidence type="ECO:0000256" key="1">
    <source>
        <dbReference type="PROSITE-ProRule" id="PRU00047"/>
    </source>
</evidence>
<sequence length="310" mass="34801">MSSCPTKTRKRCINSSQSSHVASDVIELGIPWRWTAPIATLDASVVISNDFEKFGSANVISCDIAVLSDWNAFAAFSFQVKVACFRISMTTSSANNSVIRGFFEKQKLTGPNFIDWYRQLRIILSIKDKLNYLQQPISPDLVVPSCQHVAPEILTAHNAWIKGSKEIDEQELLQTTRDFHSCNQKEGQSVSSYVLKMKGYIDNLEQLQYAQPRKTINELHAMLKLHEQTLPKNNAPALHAIRAGKVQKVNKHKKSQTQMAAIGQNHGNGKNKQAYAPKPKIPPPLKREDPAKDSICHECGETGYWKRNCP</sequence>